<dbReference type="AlphaFoldDB" id="X6PDG8"/>
<dbReference type="InterPro" id="IPR015943">
    <property type="entry name" value="WD40/YVTN_repeat-like_dom_sf"/>
</dbReference>
<accession>X6PDG8</accession>
<dbReference type="PROSITE" id="PS50082">
    <property type="entry name" value="WD_REPEATS_2"/>
    <property type="match status" value="1"/>
</dbReference>
<dbReference type="Gene3D" id="2.130.10.10">
    <property type="entry name" value="YVTN repeat-like/Quinoprotein amine dehydrogenase"/>
    <property type="match status" value="1"/>
</dbReference>
<keyword evidence="2" id="KW-0677">Repeat</keyword>
<keyword evidence="5" id="KW-1185">Reference proteome</keyword>
<dbReference type="PROSITE" id="PS00678">
    <property type="entry name" value="WD_REPEATS_1"/>
    <property type="match status" value="1"/>
</dbReference>
<dbReference type="InterPro" id="IPR019775">
    <property type="entry name" value="WD40_repeat_CS"/>
</dbReference>
<evidence type="ECO:0000313" key="4">
    <source>
        <dbReference type="EMBL" id="ETO36251.1"/>
    </source>
</evidence>
<organism evidence="4 5">
    <name type="scientific">Reticulomyxa filosa</name>
    <dbReference type="NCBI Taxonomy" id="46433"/>
    <lineage>
        <taxon>Eukaryota</taxon>
        <taxon>Sar</taxon>
        <taxon>Rhizaria</taxon>
        <taxon>Retaria</taxon>
        <taxon>Foraminifera</taxon>
        <taxon>Monothalamids</taxon>
        <taxon>Reticulomyxidae</taxon>
        <taxon>Reticulomyxa</taxon>
    </lineage>
</organism>
<evidence type="ECO:0000256" key="1">
    <source>
        <dbReference type="ARBA" id="ARBA00022574"/>
    </source>
</evidence>
<reference evidence="4 5" key="1">
    <citation type="journal article" date="2013" name="Curr. Biol.">
        <title>The Genome of the Foraminiferan Reticulomyxa filosa.</title>
        <authorList>
            <person name="Glockner G."/>
            <person name="Hulsmann N."/>
            <person name="Schleicher M."/>
            <person name="Noegel A.A."/>
            <person name="Eichinger L."/>
            <person name="Gallinger C."/>
            <person name="Pawlowski J."/>
            <person name="Sierra R."/>
            <person name="Euteneuer U."/>
            <person name="Pillet L."/>
            <person name="Moustafa A."/>
            <person name="Platzer M."/>
            <person name="Groth M."/>
            <person name="Szafranski K."/>
            <person name="Schliwa M."/>
        </authorList>
    </citation>
    <scope>NUCLEOTIDE SEQUENCE [LARGE SCALE GENOMIC DNA]</scope>
</reference>
<name>X6PDG8_RETFI</name>
<dbReference type="PANTHER" id="PTHR22847">
    <property type="entry name" value="WD40 REPEAT PROTEIN"/>
    <property type="match status" value="1"/>
</dbReference>
<evidence type="ECO:0000256" key="3">
    <source>
        <dbReference type="PROSITE-ProRule" id="PRU00221"/>
    </source>
</evidence>
<keyword evidence="1 3" id="KW-0853">WD repeat</keyword>
<proteinExistence type="predicted"/>
<evidence type="ECO:0000313" key="5">
    <source>
        <dbReference type="Proteomes" id="UP000023152"/>
    </source>
</evidence>
<feature type="repeat" description="WD" evidence="3">
    <location>
        <begin position="96"/>
        <end position="115"/>
    </location>
</feature>
<dbReference type="Pfam" id="PF00400">
    <property type="entry name" value="WD40"/>
    <property type="match status" value="1"/>
</dbReference>
<comment type="caution">
    <text evidence="4">The sequence shown here is derived from an EMBL/GenBank/DDBJ whole genome shotgun (WGS) entry which is preliminary data.</text>
</comment>
<dbReference type="Proteomes" id="UP000023152">
    <property type="component" value="Unassembled WGS sequence"/>
</dbReference>
<dbReference type="PANTHER" id="PTHR22847:SF637">
    <property type="entry name" value="WD REPEAT DOMAIN 5B"/>
    <property type="match status" value="1"/>
</dbReference>
<dbReference type="GO" id="GO:1990234">
    <property type="term" value="C:transferase complex"/>
    <property type="evidence" value="ECO:0007669"/>
    <property type="project" value="UniProtKB-ARBA"/>
</dbReference>
<protein>
    <submittedName>
        <fullName evidence="4">Uncharacterized protein</fullName>
    </submittedName>
</protein>
<evidence type="ECO:0000256" key="2">
    <source>
        <dbReference type="ARBA" id="ARBA00022737"/>
    </source>
</evidence>
<dbReference type="SUPFAM" id="SSF50978">
    <property type="entry name" value="WD40 repeat-like"/>
    <property type="match status" value="1"/>
</dbReference>
<dbReference type="EMBL" id="ASPP01000850">
    <property type="protein sequence ID" value="ETO36251.1"/>
    <property type="molecule type" value="Genomic_DNA"/>
</dbReference>
<dbReference type="SMART" id="SM00320">
    <property type="entry name" value="WD40"/>
    <property type="match status" value="2"/>
</dbReference>
<dbReference type="InterPro" id="IPR036322">
    <property type="entry name" value="WD40_repeat_dom_sf"/>
</dbReference>
<gene>
    <name evidence="4" type="ORF">RFI_00812</name>
</gene>
<dbReference type="InterPro" id="IPR001680">
    <property type="entry name" value="WD40_rpt"/>
</dbReference>
<sequence length="122" mass="13915">MLSMDMKIVFGVDISQLQSNNNNGNKRHYDFVISVKYGSNELLNTILSASCDKSVCLLDIRSDEQIQAFNGHTMYVRAVEYSQFIIKNSTDVICGNSNVICSGSRDNTIRFWDIRQIRMDCM</sequence>